<gene>
    <name evidence="1" type="ORF">Esi_0234_0020</name>
</gene>
<keyword evidence="2" id="KW-1185">Reference proteome</keyword>
<dbReference type="InterPro" id="IPR008949">
    <property type="entry name" value="Isoprenoid_synthase_dom_sf"/>
</dbReference>
<evidence type="ECO:0000313" key="2">
    <source>
        <dbReference type="Proteomes" id="UP000002630"/>
    </source>
</evidence>
<evidence type="ECO:0000313" key="1">
    <source>
        <dbReference type="EMBL" id="CBJ31125.1"/>
    </source>
</evidence>
<dbReference type="EMBL" id="FN649760">
    <property type="protein sequence ID" value="CBJ31125.1"/>
    <property type="molecule type" value="Genomic_DNA"/>
</dbReference>
<proteinExistence type="predicted"/>
<dbReference type="SUPFAM" id="SSF48576">
    <property type="entry name" value="Terpenoid synthases"/>
    <property type="match status" value="1"/>
</dbReference>
<dbReference type="Pfam" id="PF00494">
    <property type="entry name" value="SQS_PSY"/>
    <property type="match status" value="1"/>
</dbReference>
<dbReference type="Proteomes" id="UP000002630">
    <property type="component" value="Unassembled WGS sequence"/>
</dbReference>
<dbReference type="STRING" id="2880.D7FSI4"/>
<dbReference type="InterPro" id="IPR002060">
    <property type="entry name" value="Squ/phyt_synthse"/>
</dbReference>
<dbReference type="eggNOG" id="KOG4411">
    <property type="taxonomic scope" value="Eukaryota"/>
</dbReference>
<dbReference type="OrthoDB" id="270318at2759"/>
<protein>
    <recommendedName>
        <fullName evidence="3">Phytoene synthase</fullName>
    </recommendedName>
</protein>
<dbReference type="Gene3D" id="1.10.600.10">
    <property type="entry name" value="Farnesyl Diphosphate Synthase"/>
    <property type="match status" value="1"/>
</dbReference>
<dbReference type="AlphaFoldDB" id="D7FSI4"/>
<dbReference type="InParanoid" id="D7FSI4"/>
<sequence>MSAQGGASPAPTDPFGHCSDVVKRGDYDGYLYSLLQGAQLRPASLAIRAFNVETAAIKDSVRGNVMPGKMRMQWWKDTMADVFVGEPPPLPVALALAEVVANQKGGLTRRWFDRVLDARMADLDRTQPETLEEMETYAENTASSLLYLSLELAGVRAGAGPGAAALGHAAGHVGKAAGICTLLRSLALPPPPAALSSGSIGFAESCVLPSDVMRRFLLRHAVLERGPQDDKEAHALAECVFAVASVAKGHIEAAEEGLAAAREETGGKLPAGAFAALLPGVRVAWYLETLQACGFNAFDESLRPQSPFKFQLRLGRAVITEKF</sequence>
<evidence type="ECO:0008006" key="3">
    <source>
        <dbReference type="Google" id="ProtNLM"/>
    </source>
</evidence>
<organism evidence="1 2">
    <name type="scientific">Ectocarpus siliculosus</name>
    <name type="common">Brown alga</name>
    <name type="synonym">Conferva siliculosa</name>
    <dbReference type="NCBI Taxonomy" id="2880"/>
    <lineage>
        <taxon>Eukaryota</taxon>
        <taxon>Sar</taxon>
        <taxon>Stramenopiles</taxon>
        <taxon>Ochrophyta</taxon>
        <taxon>PX clade</taxon>
        <taxon>Phaeophyceae</taxon>
        <taxon>Ectocarpales</taxon>
        <taxon>Ectocarpaceae</taxon>
        <taxon>Ectocarpus</taxon>
    </lineage>
</organism>
<name>D7FSI4_ECTSI</name>
<reference evidence="1 2" key="1">
    <citation type="journal article" date="2010" name="Nature">
        <title>The Ectocarpus genome and the independent evolution of multicellularity in brown algae.</title>
        <authorList>
            <person name="Cock J.M."/>
            <person name="Sterck L."/>
            <person name="Rouze P."/>
            <person name="Scornet D."/>
            <person name="Allen A.E."/>
            <person name="Amoutzias G."/>
            <person name="Anthouard V."/>
            <person name="Artiguenave F."/>
            <person name="Aury J.M."/>
            <person name="Badger J.H."/>
            <person name="Beszteri B."/>
            <person name="Billiau K."/>
            <person name="Bonnet E."/>
            <person name="Bothwell J.H."/>
            <person name="Bowler C."/>
            <person name="Boyen C."/>
            <person name="Brownlee C."/>
            <person name="Carrano C.J."/>
            <person name="Charrier B."/>
            <person name="Cho G.Y."/>
            <person name="Coelho S.M."/>
            <person name="Collen J."/>
            <person name="Corre E."/>
            <person name="Da Silva C."/>
            <person name="Delage L."/>
            <person name="Delaroque N."/>
            <person name="Dittami S.M."/>
            <person name="Doulbeau S."/>
            <person name="Elias M."/>
            <person name="Farnham G."/>
            <person name="Gachon C.M."/>
            <person name="Gschloessl B."/>
            <person name="Heesch S."/>
            <person name="Jabbari K."/>
            <person name="Jubin C."/>
            <person name="Kawai H."/>
            <person name="Kimura K."/>
            <person name="Kloareg B."/>
            <person name="Kupper F.C."/>
            <person name="Lang D."/>
            <person name="Le Bail A."/>
            <person name="Leblanc C."/>
            <person name="Lerouge P."/>
            <person name="Lohr M."/>
            <person name="Lopez P.J."/>
            <person name="Martens C."/>
            <person name="Maumus F."/>
            <person name="Michel G."/>
            <person name="Miranda-Saavedra D."/>
            <person name="Morales J."/>
            <person name="Moreau H."/>
            <person name="Motomura T."/>
            <person name="Nagasato C."/>
            <person name="Napoli C.A."/>
            <person name="Nelson D.R."/>
            <person name="Nyvall-Collen P."/>
            <person name="Peters A.F."/>
            <person name="Pommier C."/>
            <person name="Potin P."/>
            <person name="Poulain J."/>
            <person name="Quesneville H."/>
            <person name="Read B."/>
            <person name="Rensing S.A."/>
            <person name="Ritter A."/>
            <person name="Rousvoal S."/>
            <person name="Samanta M."/>
            <person name="Samson G."/>
            <person name="Schroeder D.C."/>
            <person name="Segurens B."/>
            <person name="Strittmatter M."/>
            <person name="Tonon T."/>
            <person name="Tregear J.W."/>
            <person name="Valentin K."/>
            <person name="von Dassow P."/>
            <person name="Yamagishi T."/>
            <person name="Van de Peer Y."/>
            <person name="Wincker P."/>
        </authorList>
    </citation>
    <scope>NUCLEOTIDE SEQUENCE [LARGE SCALE GENOMIC DNA]</scope>
    <source>
        <strain evidence="2">Ec32 / CCAP1310/4</strain>
    </source>
</reference>
<accession>D7FSI4</accession>